<dbReference type="eggNOG" id="KOG0614">
    <property type="taxonomic scope" value="Eukaryota"/>
</dbReference>
<protein>
    <submittedName>
        <fullName evidence="12">Uncharacterized protein</fullName>
    </submittedName>
</protein>
<dbReference type="InterPro" id="IPR014710">
    <property type="entry name" value="RmlC-like_jellyroll"/>
</dbReference>
<dbReference type="PANTHER" id="PTHR24353">
    <property type="entry name" value="CYCLIC NUCLEOTIDE-DEPENDENT PROTEIN KINASE"/>
    <property type="match status" value="1"/>
</dbReference>
<dbReference type="EMBL" id="AGNL01014181">
    <property type="protein sequence ID" value="EJK66834.1"/>
    <property type="molecule type" value="Genomic_DNA"/>
</dbReference>
<dbReference type="InterPro" id="IPR011009">
    <property type="entry name" value="Kinase-like_dom_sf"/>
</dbReference>
<proteinExistence type="predicted"/>
<feature type="domain" description="Cyclic nucleotide-binding" evidence="11">
    <location>
        <begin position="282"/>
        <end position="391"/>
    </location>
</feature>
<dbReference type="Pfam" id="PF00027">
    <property type="entry name" value="cNMP_binding"/>
    <property type="match status" value="1"/>
</dbReference>
<dbReference type="InterPro" id="IPR018490">
    <property type="entry name" value="cNMP-bd_dom_sf"/>
</dbReference>
<feature type="compositionally biased region" description="Basic and acidic residues" evidence="9">
    <location>
        <begin position="630"/>
        <end position="640"/>
    </location>
</feature>
<dbReference type="InterPro" id="IPR017441">
    <property type="entry name" value="Protein_kinase_ATP_BS"/>
</dbReference>
<organism evidence="12 13">
    <name type="scientific">Thalassiosira oceanica</name>
    <name type="common">Marine diatom</name>
    <dbReference type="NCBI Taxonomy" id="159749"/>
    <lineage>
        <taxon>Eukaryota</taxon>
        <taxon>Sar</taxon>
        <taxon>Stramenopiles</taxon>
        <taxon>Ochrophyta</taxon>
        <taxon>Bacillariophyta</taxon>
        <taxon>Coscinodiscophyceae</taxon>
        <taxon>Thalassiosirophycidae</taxon>
        <taxon>Thalassiosirales</taxon>
        <taxon>Thalassiosiraceae</taxon>
        <taxon>Thalassiosira</taxon>
    </lineage>
</organism>
<dbReference type="PROSITE" id="PS00888">
    <property type="entry name" value="CNMP_BINDING_1"/>
    <property type="match status" value="1"/>
</dbReference>
<dbReference type="GO" id="GO:0004674">
    <property type="term" value="F:protein serine/threonine kinase activity"/>
    <property type="evidence" value="ECO:0007669"/>
    <property type="project" value="UniProtKB-KW"/>
</dbReference>
<dbReference type="PANTHER" id="PTHR24353:SF147">
    <property type="entry name" value="CGMP-DEPENDENT SERINE_THREONIN PROTEIN KINASE-RELATED"/>
    <property type="match status" value="1"/>
</dbReference>
<dbReference type="GO" id="GO:0005524">
    <property type="term" value="F:ATP binding"/>
    <property type="evidence" value="ECO:0007669"/>
    <property type="project" value="UniProtKB-UniRule"/>
</dbReference>
<evidence type="ECO:0000256" key="9">
    <source>
        <dbReference type="SAM" id="MobiDB-lite"/>
    </source>
</evidence>
<keyword evidence="13" id="KW-1185">Reference proteome</keyword>
<evidence type="ECO:0000256" key="6">
    <source>
        <dbReference type="ARBA" id="ARBA00022840"/>
    </source>
</evidence>
<evidence type="ECO:0000256" key="5">
    <source>
        <dbReference type="ARBA" id="ARBA00022777"/>
    </source>
</evidence>
<evidence type="ECO:0000256" key="7">
    <source>
        <dbReference type="ARBA" id="ARBA00022992"/>
    </source>
</evidence>
<dbReference type="InterPro" id="IPR000719">
    <property type="entry name" value="Prot_kinase_dom"/>
</dbReference>
<dbReference type="CDD" id="cd00038">
    <property type="entry name" value="CAP_ED"/>
    <property type="match status" value="2"/>
</dbReference>
<dbReference type="SUPFAM" id="SSF51206">
    <property type="entry name" value="cAMP-binding domain-like"/>
    <property type="match status" value="2"/>
</dbReference>
<reference evidence="12 13" key="1">
    <citation type="journal article" date="2012" name="Genome Biol.">
        <title>Genome and low-iron response of an oceanic diatom adapted to chronic iron limitation.</title>
        <authorList>
            <person name="Lommer M."/>
            <person name="Specht M."/>
            <person name="Roy A.S."/>
            <person name="Kraemer L."/>
            <person name="Andreson R."/>
            <person name="Gutowska M.A."/>
            <person name="Wolf J."/>
            <person name="Bergner S.V."/>
            <person name="Schilhabel M.B."/>
            <person name="Klostermeier U.C."/>
            <person name="Beiko R.G."/>
            <person name="Rosenstiel P."/>
            <person name="Hippler M."/>
            <person name="Laroche J."/>
        </authorList>
    </citation>
    <scope>NUCLEOTIDE SEQUENCE [LARGE SCALE GENOMIC DNA]</scope>
    <source>
        <strain evidence="12 13">CCMP1005</strain>
    </source>
</reference>
<feature type="binding site" evidence="8">
    <location>
        <position position="447"/>
    </location>
    <ligand>
        <name>ATP</name>
        <dbReference type="ChEBI" id="CHEBI:30616"/>
    </ligand>
</feature>
<keyword evidence="2" id="KW-0140">cGMP</keyword>
<keyword evidence="7" id="KW-0142">cGMP-binding</keyword>
<evidence type="ECO:0000256" key="2">
    <source>
        <dbReference type="ARBA" id="ARBA00022535"/>
    </source>
</evidence>
<evidence type="ECO:0000313" key="12">
    <source>
        <dbReference type="EMBL" id="EJK66834.1"/>
    </source>
</evidence>
<keyword evidence="3" id="KW-0808">Transferase</keyword>
<keyword evidence="6 8" id="KW-0067">ATP-binding</keyword>
<dbReference type="SUPFAM" id="SSF56112">
    <property type="entry name" value="Protein kinase-like (PK-like)"/>
    <property type="match status" value="1"/>
</dbReference>
<keyword evidence="1" id="KW-0723">Serine/threonine-protein kinase</keyword>
<dbReference type="PROSITE" id="PS50011">
    <property type="entry name" value="PROTEIN_KINASE_DOM"/>
    <property type="match status" value="1"/>
</dbReference>
<evidence type="ECO:0000256" key="3">
    <source>
        <dbReference type="ARBA" id="ARBA00022679"/>
    </source>
</evidence>
<dbReference type="Gene3D" id="2.60.120.10">
    <property type="entry name" value="Jelly Rolls"/>
    <property type="match status" value="3"/>
</dbReference>
<dbReference type="Proteomes" id="UP000266841">
    <property type="component" value="Unassembled WGS sequence"/>
</dbReference>
<evidence type="ECO:0000313" key="13">
    <source>
        <dbReference type="Proteomes" id="UP000266841"/>
    </source>
</evidence>
<feature type="non-terminal residue" evidence="12">
    <location>
        <position position="1"/>
    </location>
</feature>
<gene>
    <name evidence="12" type="ORF">THAOC_12205</name>
</gene>
<dbReference type="Gene3D" id="1.10.510.10">
    <property type="entry name" value="Transferase(Phosphotransferase) domain 1"/>
    <property type="match status" value="1"/>
</dbReference>
<dbReference type="PROSITE" id="PS00107">
    <property type="entry name" value="PROTEIN_KINASE_ATP"/>
    <property type="match status" value="1"/>
</dbReference>
<dbReference type="Pfam" id="PF00069">
    <property type="entry name" value="Pkinase"/>
    <property type="match status" value="1"/>
</dbReference>
<accession>K0SPB6</accession>
<dbReference type="PROSITE" id="PS50042">
    <property type="entry name" value="CNMP_BINDING_3"/>
    <property type="match status" value="2"/>
</dbReference>
<keyword evidence="4 8" id="KW-0547">Nucleotide-binding</keyword>
<dbReference type="InterPro" id="IPR008271">
    <property type="entry name" value="Ser/Thr_kinase_AS"/>
</dbReference>
<sequence>CFFASPSFLTELGSSTPPKHEIKSGSDGPDQEIATLMKNILKDKSLSCDDIKTISDAREELSRIRKLMSNYQSKGSLGGKKKGGRKALHEEENINDYVKEVIPKSENVRGLIYRSIEDNVLFEGNTQDELIEIVDIFQPCSFGAGETVIQQGQKGEEFYVVEKGELSVTVRMDAEQGEMSVDGSFNEVKVGNYSDGSAFLLSTALLALPPSSQQTHANFGESNAHGTGASLASTGNETRLFWFAVHSPTLLSYILSHPTTRQKLRMEKIEFLNSVKINGQVFGDVFTKDQLSTIAELLKQEYYIKGATIVREGELGNTFYIVQRYDAMNPFRTAAPSLTNWFVLCRQFFGEKALLSDDVRGATVKAASDAVVCYVMTRSDFSRVLGNMRDILDGKVATRKSRISSFQQIRVNYDLNQLKMLNVLGQGAFGTVRVAKAHDSGEFYALKAQGKHFIVQNKQQKYFLNELRLMKELQHPNIIILHCSMQDNKYVYFLLGLLPGGELMDILQSKGRFPEEWTRFYSASVLLAYSTMHEKRIVYRDLKPENLVLDEKGYCVVVDLGLAKKVLLFELTSGSAPFQAYDPSVTYKKILRLGCMEEGTEGVMKHRWYSGYDWTGLLNREVDGDIPCKPKVPENKEKLGKPHRGGGKATSSNWNPEHIDSERSLIGYVCVMSVPTSLVDAGHFFPIFAIFAHSLPTVT</sequence>
<dbReference type="GO" id="GO:0030553">
    <property type="term" value="F:cGMP binding"/>
    <property type="evidence" value="ECO:0007669"/>
    <property type="project" value="UniProtKB-KW"/>
</dbReference>
<name>K0SPB6_THAOC</name>
<evidence type="ECO:0000256" key="1">
    <source>
        <dbReference type="ARBA" id="ARBA00022527"/>
    </source>
</evidence>
<dbReference type="PRINTS" id="PR00103">
    <property type="entry name" value="CAMPKINASE"/>
</dbReference>
<dbReference type="InterPro" id="IPR018488">
    <property type="entry name" value="cNMP-bd_CS"/>
</dbReference>
<dbReference type="SMART" id="SM00220">
    <property type="entry name" value="S_TKc"/>
    <property type="match status" value="1"/>
</dbReference>
<dbReference type="PROSITE" id="PS00108">
    <property type="entry name" value="PROTEIN_KINASE_ST"/>
    <property type="match status" value="1"/>
</dbReference>
<evidence type="ECO:0000259" key="10">
    <source>
        <dbReference type="PROSITE" id="PS50011"/>
    </source>
</evidence>
<keyword evidence="5" id="KW-0418">Kinase</keyword>
<dbReference type="InterPro" id="IPR000595">
    <property type="entry name" value="cNMP-bd_dom"/>
</dbReference>
<dbReference type="SMART" id="SM00100">
    <property type="entry name" value="cNMP"/>
    <property type="match status" value="2"/>
</dbReference>
<dbReference type="OrthoDB" id="417078at2759"/>
<evidence type="ECO:0000256" key="8">
    <source>
        <dbReference type="PROSITE-ProRule" id="PRU10141"/>
    </source>
</evidence>
<feature type="domain" description="Cyclic nucleotide-binding" evidence="11">
    <location>
        <begin position="121"/>
        <end position="190"/>
    </location>
</feature>
<comment type="caution">
    <text evidence="12">The sequence shown here is derived from an EMBL/GenBank/DDBJ whole genome shotgun (WGS) entry which is preliminary data.</text>
</comment>
<evidence type="ECO:0000259" key="11">
    <source>
        <dbReference type="PROSITE" id="PS50042"/>
    </source>
</evidence>
<feature type="region of interest" description="Disordered" evidence="9">
    <location>
        <begin position="630"/>
        <end position="656"/>
    </location>
</feature>
<dbReference type="AlphaFoldDB" id="K0SPB6"/>
<dbReference type="Gene3D" id="3.30.200.20">
    <property type="entry name" value="Phosphorylase Kinase, domain 1"/>
    <property type="match status" value="1"/>
</dbReference>
<feature type="domain" description="Protein kinase" evidence="10">
    <location>
        <begin position="418"/>
        <end position="699"/>
    </location>
</feature>
<evidence type="ECO:0000256" key="4">
    <source>
        <dbReference type="ARBA" id="ARBA00022741"/>
    </source>
</evidence>